<dbReference type="EMBL" id="JMQP01000002">
    <property type="protein sequence ID" value="KIS35587.1"/>
    <property type="molecule type" value="Genomic_DNA"/>
</dbReference>
<dbReference type="GO" id="GO:0051536">
    <property type="term" value="F:iron-sulfur cluster binding"/>
    <property type="evidence" value="ECO:0007669"/>
    <property type="project" value="InterPro"/>
</dbReference>
<dbReference type="RefSeq" id="WP_042611835.1">
    <property type="nucleotide sequence ID" value="NZ_JMQP01000002.1"/>
</dbReference>
<proteinExistence type="predicted"/>
<dbReference type="GO" id="GO:0030430">
    <property type="term" value="C:host cell cytoplasm"/>
    <property type="evidence" value="ECO:0007669"/>
    <property type="project" value="InterPro"/>
</dbReference>
<dbReference type="PATRIC" id="fig|727.558.peg.1622"/>
<sequence>MSIYGQLQQYASHGWIELFELDLTKFGDIVYRFHDGLSPLGQAIVWQGLEYTPYPVKAEGFAVDGLNPVRPRIIFSNLGGAITLVLAKLKGIEGARLTRKRTKIIYLDAVNFENGNLTADPNAHLPDDIFYISQKTSEDHLTVSFELLPATDLEGVKLPRRQIVAQYCTHKYKGQFCGYTGDKATCSKTLADCKAHFGEHSELPFGGFPSAAYMRI</sequence>
<dbReference type="InterPro" id="IPR006487">
    <property type="entry name" value="Phage_lambda_L"/>
</dbReference>
<comment type="caution">
    <text evidence="1">The sequence shown here is derived from an EMBL/GenBank/DDBJ whole genome shotgun (WGS) entry which is preliminary data.</text>
</comment>
<evidence type="ECO:0000313" key="1">
    <source>
        <dbReference type="EMBL" id="KIS35587.1"/>
    </source>
</evidence>
<gene>
    <name evidence="1" type="ORF">NTHI1209_01194</name>
</gene>
<evidence type="ECO:0000313" key="2">
    <source>
        <dbReference type="Proteomes" id="UP000050700"/>
    </source>
</evidence>
<dbReference type="Pfam" id="PF05100">
    <property type="entry name" value="Phage_tail_L"/>
    <property type="match status" value="1"/>
</dbReference>
<dbReference type="NCBIfam" id="TIGR01600">
    <property type="entry name" value="phage_tail_L"/>
    <property type="match status" value="1"/>
</dbReference>
<accession>A0A158SXJ3</accession>
<dbReference type="Proteomes" id="UP000050700">
    <property type="component" value="Unassembled WGS sequence"/>
</dbReference>
<reference evidence="1 2" key="1">
    <citation type="submission" date="2014-05" db="EMBL/GenBank/DDBJ databases">
        <title>Methylome analysis of the phasevarions of Haemophilus influenzae.</title>
        <authorList>
            <person name="Atack J.M."/>
            <person name="Fox K.L."/>
            <person name="Power P.M."/>
            <person name="Clark T."/>
            <person name="Jurcisek J."/>
            <person name="Korlach J."/>
            <person name="Bakaletz L.O."/>
            <person name="Jennings M.P."/>
        </authorList>
    </citation>
    <scope>NUCLEOTIDE SEQUENCE [LARGE SCALE GENOMIC DNA]</scope>
    <source>
        <strain evidence="1 2">1209</strain>
    </source>
</reference>
<dbReference type="GO" id="GO:0046718">
    <property type="term" value="P:symbiont entry into host cell"/>
    <property type="evidence" value="ECO:0007669"/>
    <property type="project" value="InterPro"/>
</dbReference>
<dbReference type="AlphaFoldDB" id="A0A158SXJ3"/>
<protein>
    <submittedName>
        <fullName evidence="1">Phage minor tail protein L</fullName>
    </submittedName>
</protein>
<organism evidence="1 2">
    <name type="scientific">Haemophilus influenzae</name>
    <dbReference type="NCBI Taxonomy" id="727"/>
    <lineage>
        <taxon>Bacteria</taxon>
        <taxon>Pseudomonadati</taxon>
        <taxon>Pseudomonadota</taxon>
        <taxon>Gammaproteobacteria</taxon>
        <taxon>Pasteurellales</taxon>
        <taxon>Pasteurellaceae</taxon>
        <taxon>Haemophilus</taxon>
    </lineage>
</organism>
<name>A0A158SXJ3_HAEIF</name>